<dbReference type="SUPFAM" id="SSF46785">
    <property type="entry name" value="Winged helix' DNA-binding domain"/>
    <property type="match status" value="1"/>
</dbReference>
<keyword evidence="4" id="KW-0804">Transcription</keyword>
<evidence type="ECO:0000313" key="6">
    <source>
        <dbReference type="EMBL" id="WNF00827.1"/>
    </source>
</evidence>
<evidence type="ECO:0000256" key="1">
    <source>
        <dbReference type="ARBA" id="ARBA00009437"/>
    </source>
</evidence>
<dbReference type="Proteomes" id="UP001305606">
    <property type="component" value="Chromosome"/>
</dbReference>
<evidence type="ECO:0000256" key="4">
    <source>
        <dbReference type="ARBA" id="ARBA00023163"/>
    </source>
</evidence>
<dbReference type="Pfam" id="PF03466">
    <property type="entry name" value="LysR_substrate"/>
    <property type="match status" value="1"/>
</dbReference>
<sequence length="303" mass="33154">MDLRQLRYFVAVAEELHFGRAAARLHMSQPPLSQRVRELEEELGCRLLERSSHGVRLTDGGRILLAEAKEILERAERAKEKVRRSAGHRTVVVGAVAGAGLALDDRVRETFRRRRPQAAVRLRECGLTDPSAGLRTGQVDMALTRLPFDTTGIAVRVLYEEPLVAVVPATDPLAESAQVDVADLRGRMAFRLPPGTDPRWRDFWLATDADEPDTPVVSTIGECLHAVAWRSAVGLLPAAAARHHAAPGVSFVPVTGHRPSRVVVAWRAGEVDRLVLDLIDIVGGGPETGRAPSRAVRRVRYPG</sequence>
<name>A0ABY9V892_9ACTN</name>
<dbReference type="PANTHER" id="PTHR30346">
    <property type="entry name" value="TRANSCRIPTIONAL DUAL REGULATOR HCAR-RELATED"/>
    <property type="match status" value="1"/>
</dbReference>
<keyword evidence="2" id="KW-0805">Transcription regulation</keyword>
<gene>
    <name evidence="6" type="ORF">PS467_38600</name>
</gene>
<evidence type="ECO:0000313" key="7">
    <source>
        <dbReference type="Proteomes" id="UP001305606"/>
    </source>
</evidence>
<dbReference type="PANTHER" id="PTHR30346:SF0">
    <property type="entry name" value="HCA OPERON TRANSCRIPTIONAL ACTIVATOR HCAR"/>
    <property type="match status" value="1"/>
</dbReference>
<protein>
    <submittedName>
        <fullName evidence="6">LysR substrate-binding domain-containing protein</fullName>
    </submittedName>
</protein>
<dbReference type="Gene3D" id="1.10.10.10">
    <property type="entry name" value="Winged helix-like DNA-binding domain superfamily/Winged helix DNA-binding domain"/>
    <property type="match status" value="1"/>
</dbReference>
<reference evidence="6 7" key="1">
    <citation type="submission" date="2023-02" db="EMBL/GenBank/DDBJ databases">
        <title>Streptomyces sp. SCA4-21 with antifungal activity against Fusarium oxysporum f. sp. cubense, Streptomyces sp. SCA2-17 with antifungal activity against Fusarium oxysporum f. sp. cubense.</title>
        <authorList>
            <person name="Qi D."/>
        </authorList>
    </citation>
    <scope>NUCLEOTIDE SEQUENCE [LARGE SCALE GENOMIC DNA]</scope>
    <source>
        <strain evidence="6 7">SCA4-21</strain>
    </source>
</reference>
<dbReference type="InterPro" id="IPR036390">
    <property type="entry name" value="WH_DNA-bd_sf"/>
</dbReference>
<comment type="similarity">
    <text evidence="1">Belongs to the LysR transcriptional regulatory family.</text>
</comment>
<feature type="domain" description="HTH lysR-type" evidence="5">
    <location>
        <begin position="1"/>
        <end position="58"/>
    </location>
</feature>
<dbReference type="InterPro" id="IPR005119">
    <property type="entry name" value="LysR_subst-bd"/>
</dbReference>
<dbReference type="EMBL" id="CP117522">
    <property type="protein sequence ID" value="WNF00827.1"/>
    <property type="molecule type" value="Genomic_DNA"/>
</dbReference>
<dbReference type="PROSITE" id="PS50931">
    <property type="entry name" value="HTH_LYSR"/>
    <property type="match status" value="1"/>
</dbReference>
<proteinExistence type="inferred from homology"/>
<keyword evidence="3" id="KW-0238">DNA-binding</keyword>
<accession>A0ABY9V892</accession>
<keyword evidence="7" id="KW-1185">Reference proteome</keyword>
<evidence type="ECO:0000259" key="5">
    <source>
        <dbReference type="PROSITE" id="PS50931"/>
    </source>
</evidence>
<dbReference type="PRINTS" id="PR00039">
    <property type="entry name" value="HTHLYSR"/>
</dbReference>
<organism evidence="6 7">
    <name type="scientific">Streptomyces luomodiensis</name>
    <dbReference type="NCBI Taxonomy" id="3026192"/>
    <lineage>
        <taxon>Bacteria</taxon>
        <taxon>Bacillati</taxon>
        <taxon>Actinomycetota</taxon>
        <taxon>Actinomycetes</taxon>
        <taxon>Kitasatosporales</taxon>
        <taxon>Streptomycetaceae</taxon>
        <taxon>Streptomyces</taxon>
    </lineage>
</organism>
<evidence type="ECO:0000256" key="2">
    <source>
        <dbReference type="ARBA" id="ARBA00023015"/>
    </source>
</evidence>
<dbReference type="SUPFAM" id="SSF53850">
    <property type="entry name" value="Periplasmic binding protein-like II"/>
    <property type="match status" value="1"/>
</dbReference>
<dbReference type="RefSeq" id="WP_311039178.1">
    <property type="nucleotide sequence ID" value="NZ_CP117522.1"/>
</dbReference>
<dbReference type="InterPro" id="IPR036388">
    <property type="entry name" value="WH-like_DNA-bd_sf"/>
</dbReference>
<dbReference type="Pfam" id="PF00126">
    <property type="entry name" value="HTH_1"/>
    <property type="match status" value="1"/>
</dbReference>
<dbReference type="InterPro" id="IPR000847">
    <property type="entry name" value="LysR_HTH_N"/>
</dbReference>
<evidence type="ECO:0000256" key="3">
    <source>
        <dbReference type="ARBA" id="ARBA00023125"/>
    </source>
</evidence>
<dbReference type="Gene3D" id="3.40.190.10">
    <property type="entry name" value="Periplasmic binding protein-like II"/>
    <property type="match status" value="2"/>
</dbReference>